<reference evidence="10 11" key="1">
    <citation type="submission" date="2016-10" db="EMBL/GenBank/DDBJ databases">
        <authorList>
            <person name="de Groot N.N."/>
        </authorList>
    </citation>
    <scope>NUCLEOTIDE SEQUENCE [LARGE SCALE GENOMIC DNA]</scope>
    <source>
        <strain evidence="10 11">DSM 21741</strain>
    </source>
</reference>
<dbReference type="AlphaFoldDB" id="A0A1H1MRI2"/>
<feature type="transmembrane region" description="Helical" evidence="7">
    <location>
        <begin position="93"/>
        <end position="116"/>
    </location>
</feature>
<dbReference type="InterPro" id="IPR000515">
    <property type="entry name" value="MetI-like"/>
</dbReference>
<feature type="transmembrane region" description="Helical" evidence="7">
    <location>
        <begin position="521"/>
        <end position="545"/>
    </location>
</feature>
<comment type="subcellular location">
    <subcellularLocation>
        <location evidence="1 7">Cell membrane</location>
        <topology evidence="1 7">Multi-pass membrane protein</topology>
    </subcellularLocation>
</comment>
<gene>
    <name evidence="10" type="ORF">SAMN04488543_0695</name>
</gene>
<feature type="domain" description="ABC transmembrane type-1" evidence="9">
    <location>
        <begin position="357"/>
        <end position="542"/>
    </location>
</feature>
<evidence type="ECO:0000313" key="10">
    <source>
        <dbReference type="EMBL" id="SDR89240.1"/>
    </source>
</evidence>
<evidence type="ECO:0000256" key="7">
    <source>
        <dbReference type="RuleBase" id="RU363032"/>
    </source>
</evidence>
<keyword evidence="5 7" id="KW-1133">Transmembrane helix</keyword>
<dbReference type="RefSeq" id="WP_091410197.1">
    <property type="nucleotide sequence ID" value="NZ_LT629749.1"/>
</dbReference>
<keyword evidence="4 7" id="KW-0812">Transmembrane</keyword>
<feature type="region of interest" description="Disordered" evidence="8">
    <location>
        <begin position="1"/>
        <end position="30"/>
    </location>
</feature>
<dbReference type="GO" id="GO:0005886">
    <property type="term" value="C:plasma membrane"/>
    <property type="evidence" value="ECO:0007669"/>
    <property type="project" value="UniProtKB-SubCell"/>
</dbReference>
<dbReference type="OrthoDB" id="9808005at2"/>
<keyword evidence="2 7" id="KW-0813">Transport</keyword>
<feature type="domain" description="ABC transmembrane type-1" evidence="9">
    <location>
        <begin position="93"/>
        <end position="287"/>
    </location>
</feature>
<protein>
    <submittedName>
        <fullName evidence="10">Phosphonate transport system permease protein</fullName>
    </submittedName>
</protein>
<dbReference type="EMBL" id="LT629749">
    <property type="protein sequence ID" value="SDR89240.1"/>
    <property type="molecule type" value="Genomic_DNA"/>
</dbReference>
<feature type="transmembrane region" description="Helical" evidence="7">
    <location>
        <begin position="269"/>
        <end position="289"/>
    </location>
</feature>
<dbReference type="Gene3D" id="1.10.3720.10">
    <property type="entry name" value="MetI-like"/>
    <property type="match status" value="2"/>
</dbReference>
<comment type="similarity">
    <text evidence="7">Belongs to the binding-protein-dependent transport system permease family.</text>
</comment>
<feature type="transmembrane region" description="Helical" evidence="7">
    <location>
        <begin position="237"/>
        <end position="257"/>
    </location>
</feature>
<feature type="transmembrane region" description="Helical" evidence="7">
    <location>
        <begin position="361"/>
        <end position="382"/>
    </location>
</feature>
<keyword evidence="6 7" id="KW-0472">Membrane</keyword>
<dbReference type="Pfam" id="PF00528">
    <property type="entry name" value="BPD_transp_1"/>
    <property type="match status" value="2"/>
</dbReference>
<keyword evidence="11" id="KW-1185">Reference proteome</keyword>
<dbReference type="PANTHER" id="PTHR30043">
    <property type="entry name" value="PHOSPHONATES TRANSPORT SYSTEM PERMEASE PROTEIN"/>
    <property type="match status" value="1"/>
</dbReference>
<dbReference type="InterPro" id="IPR035906">
    <property type="entry name" value="MetI-like_sf"/>
</dbReference>
<feature type="transmembrane region" description="Helical" evidence="7">
    <location>
        <begin position="37"/>
        <end position="54"/>
    </location>
</feature>
<evidence type="ECO:0000256" key="4">
    <source>
        <dbReference type="ARBA" id="ARBA00022692"/>
    </source>
</evidence>
<evidence type="ECO:0000313" key="11">
    <source>
        <dbReference type="Proteomes" id="UP000199092"/>
    </source>
</evidence>
<evidence type="ECO:0000256" key="8">
    <source>
        <dbReference type="SAM" id="MobiDB-lite"/>
    </source>
</evidence>
<accession>A0A1H1MRI2</accession>
<dbReference type="PANTHER" id="PTHR30043:SF1">
    <property type="entry name" value="ABC TRANSPORT SYSTEM PERMEASE PROTEIN P69"/>
    <property type="match status" value="1"/>
</dbReference>
<evidence type="ECO:0000256" key="5">
    <source>
        <dbReference type="ARBA" id="ARBA00022989"/>
    </source>
</evidence>
<name>A0A1H1MRI2_9ACTN</name>
<keyword evidence="3" id="KW-1003">Cell membrane</keyword>
<proteinExistence type="inferred from homology"/>
<feature type="transmembrane region" description="Helical" evidence="7">
    <location>
        <begin position="171"/>
        <end position="189"/>
    </location>
</feature>
<feature type="transmembrane region" description="Helical" evidence="7">
    <location>
        <begin position="301"/>
        <end position="318"/>
    </location>
</feature>
<dbReference type="Proteomes" id="UP000199092">
    <property type="component" value="Chromosome I"/>
</dbReference>
<evidence type="ECO:0000256" key="2">
    <source>
        <dbReference type="ARBA" id="ARBA00022448"/>
    </source>
</evidence>
<evidence type="ECO:0000259" key="9">
    <source>
        <dbReference type="PROSITE" id="PS50928"/>
    </source>
</evidence>
<evidence type="ECO:0000256" key="1">
    <source>
        <dbReference type="ARBA" id="ARBA00004651"/>
    </source>
</evidence>
<sequence>MSGLTGISSLEAAQQPGRSRRTGQAADRGRRRTGRRGWLLVAALALAWSVADLLGSGRPLLNPAGLPLLGAFWSAAARPDLSAAALRATAEAALTTVAFAVLGSALALVLGAAAAVPMSQTWWAPAGGRRPARAAATAGLLATRVAAGLPRGVHEAVWGLLLVSVLGRDPLVGVLAIALPFGAITAKVYSEIIDEADHGPHDAFRAAGAGRLTALCYGIVPSTLSSLTSYAFYRFECSIRAAVILGLIGAGGLGFQLSLSFQGLQYDQMWTSLYALVVLSAAVDGWGAWLRRGSSPVRGRLSAVLAALLAGASVWHLAPEASRWSSARTWRLLVELLDDVTPLRLPREGWPGLLAGAVETLQMSVVAAALATALGVAVAFVAARGATSPWGRGAGWLARSLLLVTRAVPPPVWALLVLFVVLPGPLPGALALGIYTFGILGRLFAEVVENLDGRPRDALVRQGAPPLTSFAYAVVPAAAGQFASLSLYRWEVAVRETVIVGLVGAGGLGRMLEQQRVAFDLPAMATTVLTLVALSLLVDAASIGIRRSLR</sequence>
<dbReference type="GO" id="GO:0055085">
    <property type="term" value="P:transmembrane transport"/>
    <property type="evidence" value="ECO:0007669"/>
    <property type="project" value="InterPro"/>
</dbReference>
<evidence type="ECO:0000256" key="3">
    <source>
        <dbReference type="ARBA" id="ARBA00022475"/>
    </source>
</evidence>
<evidence type="ECO:0000256" key="6">
    <source>
        <dbReference type="ARBA" id="ARBA00023136"/>
    </source>
</evidence>
<dbReference type="STRING" id="546871.SAMN04488543_0695"/>
<dbReference type="SUPFAM" id="SSF161098">
    <property type="entry name" value="MetI-like"/>
    <property type="match status" value="2"/>
</dbReference>
<dbReference type="PROSITE" id="PS50928">
    <property type="entry name" value="ABC_TM1"/>
    <property type="match status" value="2"/>
</dbReference>
<feature type="compositionally biased region" description="Polar residues" evidence="8">
    <location>
        <begin position="1"/>
        <end position="12"/>
    </location>
</feature>
<organism evidence="10 11">
    <name type="scientific">Friedmanniella luteola</name>
    <dbReference type="NCBI Taxonomy" id="546871"/>
    <lineage>
        <taxon>Bacteria</taxon>
        <taxon>Bacillati</taxon>
        <taxon>Actinomycetota</taxon>
        <taxon>Actinomycetes</taxon>
        <taxon>Propionibacteriales</taxon>
        <taxon>Nocardioidaceae</taxon>
        <taxon>Friedmanniella</taxon>
    </lineage>
</organism>